<dbReference type="CDD" id="cd10456">
    <property type="entry name" value="GIY-YIG_UPF0213"/>
    <property type="match status" value="1"/>
</dbReference>
<comment type="similarity">
    <text evidence="1">Belongs to the UPF0213 family.</text>
</comment>
<name>A0A391PJT5_9FIRM</name>
<dbReference type="SUPFAM" id="SSF82771">
    <property type="entry name" value="GIY-YIG endonuclease"/>
    <property type="match status" value="1"/>
</dbReference>
<dbReference type="Proteomes" id="UP000265643">
    <property type="component" value="Unassembled WGS sequence"/>
</dbReference>
<feature type="domain" description="GIY-YIG" evidence="3">
    <location>
        <begin position="1"/>
        <end position="76"/>
    </location>
</feature>
<dbReference type="PANTHER" id="PTHR34477:SF1">
    <property type="entry name" value="UPF0213 PROTEIN YHBQ"/>
    <property type="match status" value="1"/>
</dbReference>
<evidence type="ECO:0000313" key="5">
    <source>
        <dbReference type="Proteomes" id="UP000265643"/>
    </source>
</evidence>
<dbReference type="PANTHER" id="PTHR34477">
    <property type="entry name" value="UPF0213 PROTEIN YHBQ"/>
    <property type="match status" value="1"/>
</dbReference>
<accession>A0A391PJT5</accession>
<dbReference type="PROSITE" id="PS50164">
    <property type="entry name" value="GIY_YIG"/>
    <property type="match status" value="1"/>
</dbReference>
<dbReference type="Gene3D" id="3.40.1440.10">
    <property type="entry name" value="GIY-YIG endonuclease"/>
    <property type="match status" value="1"/>
</dbReference>
<dbReference type="InterPro" id="IPR050190">
    <property type="entry name" value="UPF0213_domain"/>
</dbReference>
<reference evidence="5" key="1">
    <citation type="submission" date="2018-09" db="EMBL/GenBank/DDBJ databases">
        <title>Draft Genome Sequence of Mediterraneibacter sp. KCTC 15684.</title>
        <authorList>
            <person name="Kim J.S."/>
            <person name="Han K.I."/>
            <person name="Suh M.K."/>
            <person name="Lee K.C."/>
            <person name="Eom M.K."/>
            <person name="Lee J.H."/>
            <person name="Park S.H."/>
            <person name="Kang S.W."/>
            <person name="Park J.E."/>
            <person name="Oh B.S."/>
            <person name="Yu S.Y."/>
            <person name="Choi S.H."/>
            <person name="Lee D.H."/>
            <person name="Yoon H."/>
            <person name="Kim B."/>
            <person name="Yang S.J."/>
            <person name="Lee J.S."/>
        </authorList>
    </citation>
    <scope>NUCLEOTIDE SEQUENCE [LARGE SCALE GENOMIC DNA]</scope>
    <source>
        <strain evidence="5">KCTC 15684</strain>
    </source>
</reference>
<dbReference type="Pfam" id="PF01541">
    <property type="entry name" value="GIY-YIG"/>
    <property type="match status" value="1"/>
</dbReference>
<dbReference type="SMART" id="SM00465">
    <property type="entry name" value="GIYc"/>
    <property type="match status" value="1"/>
</dbReference>
<evidence type="ECO:0000256" key="1">
    <source>
        <dbReference type="ARBA" id="ARBA00007435"/>
    </source>
</evidence>
<evidence type="ECO:0000256" key="2">
    <source>
        <dbReference type="SAM" id="MobiDB-lite"/>
    </source>
</evidence>
<gene>
    <name evidence="4" type="ORF">KGMB01110_14180</name>
</gene>
<dbReference type="InterPro" id="IPR035901">
    <property type="entry name" value="GIY-YIG_endonuc_sf"/>
</dbReference>
<evidence type="ECO:0000259" key="3">
    <source>
        <dbReference type="PROSITE" id="PS50164"/>
    </source>
</evidence>
<dbReference type="AlphaFoldDB" id="A0A391PJT5"/>
<protein>
    <recommendedName>
        <fullName evidence="3">GIY-YIG domain-containing protein</fullName>
    </recommendedName>
</protein>
<keyword evidence="5" id="KW-1185">Reference proteome</keyword>
<comment type="caution">
    <text evidence="4">The sequence shown here is derived from an EMBL/GenBank/DDBJ whole genome shotgun (WGS) entry which is preliminary data.</text>
</comment>
<organism evidence="4 5">
    <name type="scientific">Mediterraneibacter butyricigenes</name>
    <dbReference type="NCBI Taxonomy" id="2316025"/>
    <lineage>
        <taxon>Bacteria</taxon>
        <taxon>Bacillati</taxon>
        <taxon>Bacillota</taxon>
        <taxon>Clostridia</taxon>
        <taxon>Lachnospirales</taxon>
        <taxon>Lachnospiraceae</taxon>
        <taxon>Mediterraneibacter</taxon>
    </lineage>
</organism>
<dbReference type="InterPro" id="IPR000305">
    <property type="entry name" value="GIY-YIG_endonuc"/>
</dbReference>
<evidence type="ECO:0000313" key="4">
    <source>
        <dbReference type="EMBL" id="GCA66982.1"/>
    </source>
</evidence>
<dbReference type="EMBL" id="BHGK01000001">
    <property type="protein sequence ID" value="GCA66982.1"/>
    <property type="molecule type" value="Genomic_DNA"/>
</dbReference>
<feature type="compositionally biased region" description="Basic and acidic residues" evidence="2">
    <location>
        <begin position="95"/>
        <end position="104"/>
    </location>
</feature>
<proteinExistence type="inferred from homology"/>
<feature type="region of interest" description="Disordered" evidence="2">
    <location>
        <begin position="79"/>
        <end position="113"/>
    </location>
</feature>
<sequence length="113" mass="13544">MNYTYIVECKDGTLYTGWTNNLEKRLRAHNEGKGAKYTKSRRPVTLVYQESFDTKEEAMRREYAIKRFSRKKKMELIERKLKESEKKTGRKSRKSEKNSCEVLKKCPKRDRAK</sequence>